<keyword evidence="1" id="KW-0732">Signal</keyword>
<evidence type="ECO:0008006" key="4">
    <source>
        <dbReference type="Google" id="ProtNLM"/>
    </source>
</evidence>
<feature type="signal peptide" evidence="1">
    <location>
        <begin position="1"/>
        <end position="24"/>
    </location>
</feature>
<evidence type="ECO:0000313" key="3">
    <source>
        <dbReference type="Proteomes" id="UP001159364"/>
    </source>
</evidence>
<dbReference type="EMBL" id="JAIWQS010000002">
    <property type="protein sequence ID" value="KAJ8772077.1"/>
    <property type="molecule type" value="Genomic_DNA"/>
</dbReference>
<feature type="chain" id="PRO_5043967426" description="Secreted protein" evidence="1">
    <location>
        <begin position="25"/>
        <end position="96"/>
    </location>
</feature>
<sequence>MGVGCKFWVVLVLLFIIRFKLNWHLQEQFIGSILSLKAAYVHYLQGRKDIKIRNNVRQELNALDQLELGPVRTLFCGVAVGACTEAAAQPFEVVKR</sequence>
<gene>
    <name evidence="2" type="ORF">K2173_027254</name>
</gene>
<dbReference type="AlphaFoldDB" id="A0AAV8TYJ5"/>
<dbReference type="Proteomes" id="UP001159364">
    <property type="component" value="Linkage Group LG02"/>
</dbReference>
<reference evidence="2 3" key="1">
    <citation type="submission" date="2021-09" db="EMBL/GenBank/DDBJ databases">
        <title>Genomic insights and catalytic innovation underlie evolution of tropane alkaloids biosynthesis.</title>
        <authorList>
            <person name="Wang Y.-J."/>
            <person name="Tian T."/>
            <person name="Huang J.-P."/>
            <person name="Huang S.-X."/>
        </authorList>
    </citation>
    <scope>NUCLEOTIDE SEQUENCE [LARGE SCALE GENOMIC DNA]</scope>
    <source>
        <strain evidence="2">KIB-2018</strain>
        <tissue evidence="2">Leaf</tissue>
    </source>
</reference>
<name>A0AAV8TYJ5_9ROSI</name>
<evidence type="ECO:0000256" key="1">
    <source>
        <dbReference type="SAM" id="SignalP"/>
    </source>
</evidence>
<accession>A0AAV8TYJ5</accession>
<proteinExistence type="predicted"/>
<keyword evidence="3" id="KW-1185">Reference proteome</keyword>
<protein>
    <recommendedName>
        <fullName evidence="4">Secreted protein</fullName>
    </recommendedName>
</protein>
<evidence type="ECO:0000313" key="2">
    <source>
        <dbReference type="EMBL" id="KAJ8772077.1"/>
    </source>
</evidence>
<organism evidence="2 3">
    <name type="scientific">Erythroxylum novogranatense</name>
    <dbReference type="NCBI Taxonomy" id="1862640"/>
    <lineage>
        <taxon>Eukaryota</taxon>
        <taxon>Viridiplantae</taxon>
        <taxon>Streptophyta</taxon>
        <taxon>Embryophyta</taxon>
        <taxon>Tracheophyta</taxon>
        <taxon>Spermatophyta</taxon>
        <taxon>Magnoliopsida</taxon>
        <taxon>eudicotyledons</taxon>
        <taxon>Gunneridae</taxon>
        <taxon>Pentapetalae</taxon>
        <taxon>rosids</taxon>
        <taxon>fabids</taxon>
        <taxon>Malpighiales</taxon>
        <taxon>Erythroxylaceae</taxon>
        <taxon>Erythroxylum</taxon>
    </lineage>
</organism>
<comment type="caution">
    <text evidence="2">The sequence shown here is derived from an EMBL/GenBank/DDBJ whole genome shotgun (WGS) entry which is preliminary data.</text>
</comment>